<keyword evidence="14" id="KW-1185">Reference proteome</keyword>
<evidence type="ECO:0000256" key="3">
    <source>
        <dbReference type="ARBA" id="ARBA00022475"/>
    </source>
</evidence>
<evidence type="ECO:0000313" key="13">
    <source>
        <dbReference type="EMBL" id="NDW06576.1"/>
    </source>
</evidence>
<dbReference type="InterPro" id="IPR003834">
    <property type="entry name" value="Cyt_c_assmbl_TM_dom"/>
</dbReference>
<evidence type="ECO:0000256" key="5">
    <source>
        <dbReference type="ARBA" id="ARBA00022748"/>
    </source>
</evidence>
<dbReference type="EC" id="1.8.1.8" evidence="13"/>
<dbReference type="GO" id="GO:0045454">
    <property type="term" value="P:cell redox homeostasis"/>
    <property type="evidence" value="ECO:0007669"/>
    <property type="project" value="TreeGrafter"/>
</dbReference>
<feature type="signal peptide" evidence="11">
    <location>
        <begin position="1"/>
        <end position="22"/>
    </location>
</feature>
<evidence type="ECO:0000256" key="7">
    <source>
        <dbReference type="ARBA" id="ARBA00023136"/>
    </source>
</evidence>
<keyword evidence="7 10" id="KW-0472">Membrane</keyword>
<dbReference type="GO" id="GO:0017004">
    <property type="term" value="P:cytochrome complex assembly"/>
    <property type="evidence" value="ECO:0007669"/>
    <property type="project" value="UniProtKB-KW"/>
</dbReference>
<evidence type="ECO:0000313" key="14">
    <source>
        <dbReference type="Proteomes" id="UP000469011"/>
    </source>
</evidence>
<feature type="compositionally biased region" description="Low complexity" evidence="9">
    <location>
        <begin position="162"/>
        <end position="191"/>
    </location>
</feature>
<dbReference type="NCBIfam" id="NF001419">
    <property type="entry name" value="PRK00293.1"/>
    <property type="match status" value="1"/>
</dbReference>
<evidence type="ECO:0000256" key="8">
    <source>
        <dbReference type="ARBA" id="ARBA00023284"/>
    </source>
</evidence>
<keyword evidence="11" id="KW-0732">Signal</keyword>
<accession>A0A6N9T951</accession>
<dbReference type="InterPro" id="IPR012336">
    <property type="entry name" value="Thioredoxin-like_fold"/>
</dbReference>
<comment type="caution">
    <text evidence="13">The sequence shown here is derived from an EMBL/GenBank/DDBJ whole genome shotgun (WGS) entry which is preliminary data.</text>
</comment>
<keyword evidence="13" id="KW-0560">Oxidoreductase</keyword>
<dbReference type="Pfam" id="PF13098">
    <property type="entry name" value="Thioredoxin_2"/>
    <property type="match status" value="1"/>
</dbReference>
<feature type="transmembrane region" description="Helical" evidence="10">
    <location>
        <begin position="449"/>
        <end position="466"/>
    </location>
</feature>
<feature type="chain" id="PRO_5026688485" evidence="11">
    <location>
        <begin position="23"/>
        <end position="664"/>
    </location>
</feature>
<feature type="transmembrane region" description="Helical" evidence="10">
    <location>
        <begin position="330"/>
        <end position="351"/>
    </location>
</feature>
<dbReference type="InterPro" id="IPR036249">
    <property type="entry name" value="Thioredoxin-like_sf"/>
</dbReference>
<organism evidence="13 14">
    <name type="scientific">Jiella pacifica</name>
    <dbReference type="NCBI Taxonomy" id="2696469"/>
    <lineage>
        <taxon>Bacteria</taxon>
        <taxon>Pseudomonadati</taxon>
        <taxon>Pseudomonadota</taxon>
        <taxon>Alphaproteobacteria</taxon>
        <taxon>Hyphomicrobiales</taxon>
        <taxon>Aurantimonadaceae</taxon>
        <taxon>Jiella</taxon>
    </lineage>
</organism>
<dbReference type="RefSeq" id="WP_163465075.1">
    <property type="nucleotide sequence ID" value="NZ_JAAAMG010000018.1"/>
</dbReference>
<gene>
    <name evidence="13" type="primary">dsbD</name>
    <name evidence="13" type="ORF">GTK09_19335</name>
</gene>
<evidence type="ECO:0000256" key="1">
    <source>
        <dbReference type="ARBA" id="ARBA00003565"/>
    </source>
</evidence>
<comment type="subcellular location">
    <subcellularLocation>
        <location evidence="2">Cell membrane</location>
        <topology evidence="2">Multi-pass membrane protein</topology>
    </subcellularLocation>
</comment>
<keyword evidence="6 10" id="KW-1133">Transmembrane helix</keyword>
<feature type="transmembrane region" description="Helical" evidence="10">
    <location>
        <begin position="250"/>
        <end position="276"/>
    </location>
</feature>
<dbReference type="PANTHER" id="PTHR32234">
    <property type="entry name" value="THIOL:DISULFIDE INTERCHANGE PROTEIN DSBD"/>
    <property type="match status" value="1"/>
</dbReference>
<name>A0A6N9T951_9HYPH</name>
<keyword evidence="5" id="KW-0201">Cytochrome c-type biogenesis</keyword>
<dbReference type="InterPro" id="IPR028250">
    <property type="entry name" value="DsbDN"/>
</dbReference>
<feature type="transmembrane region" description="Helical" evidence="10">
    <location>
        <begin position="505"/>
        <end position="525"/>
    </location>
</feature>
<dbReference type="SUPFAM" id="SSF74863">
    <property type="entry name" value="Thiol:disulfide interchange protein DsbD, N-terminal domain (DsbD-alpha)"/>
    <property type="match status" value="1"/>
</dbReference>
<keyword evidence="8" id="KW-0676">Redox-active center</keyword>
<dbReference type="GO" id="GO:0047134">
    <property type="term" value="F:protein-disulfide reductase [NAD(P)H] activity"/>
    <property type="evidence" value="ECO:0007669"/>
    <property type="project" value="UniProtKB-EC"/>
</dbReference>
<feature type="transmembrane region" description="Helical" evidence="10">
    <location>
        <begin position="297"/>
        <end position="318"/>
    </location>
</feature>
<dbReference type="PANTHER" id="PTHR32234:SF0">
    <property type="entry name" value="THIOL:DISULFIDE INTERCHANGE PROTEIN DSBD"/>
    <property type="match status" value="1"/>
</dbReference>
<evidence type="ECO:0000259" key="12">
    <source>
        <dbReference type="PROSITE" id="PS51352"/>
    </source>
</evidence>
<dbReference type="SUPFAM" id="SSF52833">
    <property type="entry name" value="Thioredoxin-like"/>
    <property type="match status" value="1"/>
</dbReference>
<evidence type="ECO:0000256" key="4">
    <source>
        <dbReference type="ARBA" id="ARBA00022692"/>
    </source>
</evidence>
<comment type="function">
    <text evidence="1">May be required for disulfide bond formation in some proteins.</text>
</comment>
<dbReference type="Gene3D" id="3.40.30.10">
    <property type="entry name" value="Glutaredoxin"/>
    <property type="match status" value="1"/>
</dbReference>
<feature type="transmembrane region" description="Helical" evidence="10">
    <location>
        <begin position="413"/>
        <end position="437"/>
    </location>
</feature>
<dbReference type="Pfam" id="PF11412">
    <property type="entry name" value="DsbD_N"/>
    <property type="match status" value="1"/>
</dbReference>
<dbReference type="PROSITE" id="PS51352">
    <property type="entry name" value="THIOREDOXIN_2"/>
    <property type="match status" value="1"/>
</dbReference>
<keyword evidence="3" id="KW-1003">Cell membrane</keyword>
<dbReference type="Gene3D" id="2.60.40.1250">
    <property type="entry name" value="Thiol:disulfide interchange protein DsbD, N-terminal domain"/>
    <property type="match status" value="1"/>
</dbReference>
<dbReference type="PROSITE" id="PS00194">
    <property type="entry name" value="THIOREDOXIN_1"/>
    <property type="match status" value="1"/>
</dbReference>
<sequence length="664" mass="68265">MSLFRRTLIALLLIALPQAAVAEPGRPLDVADAFALSARATPSGALTLNWRIADGTYLYRDRITLETADGRPVPIETPEGEPKDDPYFGRLEVYHDAAAATVSARALAAVPKGETLSLTYQGCQDGGICYRPQTRDVDPANPAALGAPEAADGAAATLGRLAQASRVSEPSSPWAQAPSASASGGSASSSAPEDDAADASDAASAGDLRTVSNLPAAAEAGSASSARSVGITLAPSTSLVDGLLGEGGSLWAVAVFFALGLGLAFTPCVLPMYPILAGQLTRSGERPSLARGFTLSATYVLAMAFAFAIIGFAAAWSGQNLQMALQSQSAILLVSVLFVVLALSMLGLFELRLPAAWTNAVAGLPSPRRGSLAASAGLGFTSTLIVGPCMTAPLAGGLLYIARTGDVGLGTGALFALGLGQGVPLIVFGTLGVRALPRPGPWMTRVTQGFGFAFLALALWMVSRILPDAAVLVLWSALLIGAGVFIGALDVLSPDSGPRRRLAKATGLIAILYGAILALGAAAGGSDPLRPLAQIASAKVALEASPQFRPVASAAEVANSLKDTDRPSLIYVTAEWCVSCNVIKRDVFPDPDVRARMALMQLLEVDVTDAGQSRDRLMRDLAVAGPPTMLFLDRNGREAPGSRLIGDVSPQQFIAAADRAGGRS</sequence>
<feature type="domain" description="Thioredoxin" evidence="12">
    <location>
        <begin position="539"/>
        <end position="662"/>
    </location>
</feature>
<dbReference type="AlphaFoldDB" id="A0A6N9T951"/>
<feature type="transmembrane region" description="Helical" evidence="10">
    <location>
        <begin position="372"/>
        <end position="401"/>
    </location>
</feature>
<feature type="transmembrane region" description="Helical" evidence="10">
    <location>
        <begin position="472"/>
        <end position="493"/>
    </location>
</feature>
<proteinExistence type="predicted"/>
<dbReference type="InterPro" id="IPR013766">
    <property type="entry name" value="Thioredoxin_domain"/>
</dbReference>
<dbReference type="InterPro" id="IPR036929">
    <property type="entry name" value="DsbDN_sf"/>
</dbReference>
<feature type="region of interest" description="Disordered" evidence="9">
    <location>
        <begin position="162"/>
        <end position="204"/>
    </location>
</feature>
<evidence type="ECO:0000256" key="10">
    <source>
        <dbReference type="SAM" id="Phobius"/>
    </source>
</evidence>
<evidence type="ECO:0000256" key="9">
    <source>
        <dbReference type="SAM" id="MobiDB-lite"/>
    </source>
</evidence>
<dbReference type="Proteomes" id="UP000469011">
    <property type="component" value="Unassembled WGS sequence"/>
</dbReference>
<dbReference type="InterPro" id="IPR017937">
    <property type="entry name" value="Thioredoxin_CS"/>
</dbReference>
<reference evidence="13 14" key="1">
    <citation type="submission" date="2020-01" db="EMBL/GenBank/DDBJ databases">
        <title>Jiella pacifica sp. nov.</title>
        <authorList>
            <person name="Xue Z."/>
            <person name="Zhu S."/>
            <person name="Chen J."/>
            <person name="Yang J."/>
        </authorList>
    </citation>
    <scope>NUCLEOTIDE SEQUENCE [LARGE SCALE GENOMIC DNA]</scope>
    <source>
        <strain evidence="13 14">40Bstr34</strain>
    </source>
</reference>
<evidence type="ECO:0000256" key="6">
    <source>
        <dbReference type="ARBA" id="ARBA00022989"/>
    </source>
</evidence>
<dbReference type="EMBL" id="JAAAMG010000018">
    <property type="protein sequence ID" value="NDW06576.1"/>
    <property type="molecule type" value="Genomic_DNA"/>
</dbReference>
<dbReference type="Pfam" id="PF02683">
    <property type="entry name" value="DsbD_TM"/>
    <property type="match status" value="1"/>
</dbReference>
<dbReference type="GO" id="GO:0005886">
    <property type="term" value="C:plasma membrane"/>
    <property type="evidence" value="ECO:0007669"/>
    <property type="project" value="UniProtKB-SubCell"/>
</dbReference>
<evidence type="ECO:0000256" key="2">
    <source>
        <dbReference type="ARBA" id="ARBA00004651"/>
    </source>
</evidence>
<protein>
    <submittedName>
        <fullName evidence="13">Protein-disulfide reductase DsbD</fullName>
        <ecNumber evidence="13">1.8.1.8</ecNumber>
    </submittedName>
</protein>
<evidence type="ECO:0000256" key="11">
    <source>
        <dbReference type="SAM" id="SignalP"/>
    </source>
</evidence>
<keyword evidence="4 10" id="KW-0812">Transmembrane</keyword>